<reference evidence="1 2" key="1">
    <citation type="submission" date="2016-10" db="EMBL/GenBank/DDBJ databases">
        <title>Comparative genome analysis of multiple Pseudomonas spp. focuses on biocontrol and plant growth promoting traits.</title>
        <authorList>
            <person name="Tao X.-Y."/>
            <person name="Taylor C.G."/>
        </authorList>
    </citation>
    <scope>NUCLEOTIDE SEQUENCE [LARGE SCALE GENOMIC DNA]</scope>
    <source>
        <strain evidence="1 2">36C6</strain>
    </source>
</reference>
<organism evidence="1 2">
    <name type="scientific">Pseudomonas frederiksbergensis</name>
    <dbReference type="NCBI Taxonomy" id="104087"/>
    <lineage>
        <taxon>Bacteria</taxon>
        <taxon>Pseudomonadati</taxon>
        <taxon>Pseudomonadota</taxon>
        <taxon>Gammaproteobacteria</taxon>
        <taxon>Pseudomonadales</taxon>
        <taxon>Pseudomonadaceae</taxon>
        <taxon>Pseudomonas</taxon>
    </lineage>
</organism>
<accession>A0A423HPY3</accession>
<gene>
    <name evidence="1" type="ORF">BK662_14205</name>
</gene>
<evidence type="ECO:0000313" key="1">
    <source>
        <dbReference type="EMBL" id="RON15256.1"/>
    </source>
</evidence>
<sequence>MTAAFLFVRRHDVAGGKKQGIRIALGRKLKKPHAEDGKAAIIAMLFTSARLFSHVYLCGERACSRWAA</sequence>
<dbReference type="Proteomes" id="UP000284002">
    <property type="component" value="Unassembled WGS sequence"/>
</dbReference>
<dbReference type="AlphaFoldDB" id="A0A423HPY3"/>
<comment type="caution">
    <text evidence="1">The sequence shown here is derived from an EMBL/GenBank/DDBJ whole genome shotgun (WGS) entry which is preliminary data.</text>
</comment>
<name>A0A423HPY3_9PSED</name>
<protein>
    <submittedName>
        <fullName evidence="1">Uncharacterized protein</fullName>
    </submittedName>
</protein>
<dbReference type="EMBL" id="MOBM01000019">
    <property type="protein sequence ID" value="RON15256.1"/>
    <property type="molecule type" value="Genomic_DNA"/>
</dbReference>
<evidence type="ECO:0000313" key="2">
    <source>
        <dbReference type="Proteomes" id="UP000284002"/>
    </source>
</evidence>
<proteinExistence type="predicted"/>